<sequence>MVQSNKIKSYMSNKSIESPITDSDLREAKDLRMLVSAHRRVRLDRSVVQAFRDEKITRQQLNAYFHPEVDLLKRLLREA</sequence>
<accession>A0A1G2NF48</accession>
<comment type="caution">
    <text evidence="1">The sequence shown here is derived from an EMBL/GenBank/DDBJ whole genome shotgun (WGS) entry which is preliminary data.</text>
</comment>
<gene>
    <name evidence="1" type="ORF">A2928_03705</name>
</gene>
<organism evidence="1 2">
    <name type="scientific">Candidatus Taylorbacteria bacterium RIFCSPLOWO2_01_FULL_45_15b</name>
    <dbReference type="NCBI Taxonomy" id="1802319"/>
    <lineage>
        <taxon>Bacteria</taxon>
        <taxon>Candidatus Tayloriibacteriota</taxon>
    </lineage>
</organism>
<proteinExistence type="predicted"/>
<reference evidence="1 2" key="1">
    <citation type="journal article" date="2016" name="Nat. Commun.">
        <title>Thousands of microbial genomes shed light on interconnected biogeochemical processes in an aquifer system.</title>
        <authorList>
            <person name="Anantharaman K."/>
            <person name="Brown C.T."/>
            <person name="Hug L.A."/>
            <person name="Sharon I."/>
            <person name="Castelle C.J."/>
            <person name="Probst A.J."/>
            <person name="Thomas B.C."/>
            <person name="Singh A."/>
            <person name="Wilkins M.J."/>
            <person name="Karaoz U."/>
            <person name="Brodie E.L."/>
            <person name="Williams K.H."/>
            <person name="Hubbard S.S."/>
            <person name="Banfield J.F."/>
        </authorList>
    </citation>
    <scope>NUCLEOTIDE SEQUENCE [LARGE SCALE GENOMIC DNA]</scope>
</reference>
<protein>
    <submittedName>
        <fullName evidence="1">Uncharacterized protein</fullName>
    </submittedName>
</protein>
<evidence type="ECO:0000313" key="2">
    <source>
        <dbReference type="Proteomes" id="UP000176221"/>
    </source>
</evidence>
<dbReference type="Proteomes" id="UP000176221">
    <property type="component" value="Unassembled WGS sequence"/>
</dbReference>
<name>A0A1G2NF48_9BACT</name>
<evidence type="ECO:0000313" key="1">
    <source>
        <dbReference type="EMBL" id="OHA34708.1"/>
    </source>
</evidence>
<dbReference type="EMBL" id="MHRX01000008">
    <property type="protein sequence ID" value="OHA34708.1"/>
    <property type="molecule type" value="Genomic_DNA"/>
</dbReference>
<dbReference type="AlphaFoldDB" id="A0A1G2NF48"/>